<name>A0ABU2FP74_9EURY</name>
<reference evidence="3 4" key="1">
    <citation type="submission" date="2022-06" db="EMBL/GenBank/DDBJ databases">
        <title>Halomicroarcula sp. a new haloarchaeum isolate from saline soil.</title>
        <authorList>
            <person name="Strakova D."/>
            <person name="Galisteo C."/>
            <person name="Sanchez-Porro C."/>
            <person name="Ventosa A."/>
        </authorList>
    </citation>
    <scope>NUCLEOTIDE SEQUENCE [LARGE SCALE GENOMIC DNA]</scope>
    <source>
        <strain evidence="3 4">S3CR25-11</strain>
    </source>
</reference>
<proteinExistence type="predicted"/>
<dbReference type="Proteomes" id="UP001268864">
    <property type="component" value="Unassembled WGS sequence"/>
</dbReference>
<evidence type="ECO:0000313" key="4">
    <source>
        <dbReference type="Proteomes" id="UP001268864"/>
    </source>
</evidence>
<dbReference type="EMBL" id="JAMQOS010000003">
    <property type="protein sequence ID" value="MDS0282549.1"/>
    <property type="molecule type" value="Genomic_DNA"/>
</dbReference>
<dbReference type="Pfam" id="PF24036">
    <property type="entry name" value="DUF7345"/>
    <property type="match status" value="1"/>
</dbReference>
<keyword evidence="4" id="KW-1185">Reference proteome</keyword>
<evidence type="ECO:0000313" key="3">
    <source>
        <dbReference type="EMBL" id="MDS0282549.1"/>
    </source>
</evidence>
<protein>
    <submittedName>
        <fullName evidence="3">DUF4897 domain-containing protein</fullName>
    </submittedName>
</protein>
<accession>A0ABU2FP74</accession>
<feature type="region of interest" description="Disordered" evidence="1">
    <location>
        <begin position="195"/>
        <end position="219"/>
    </location>
</feature>
<sequence>MTGRHTLLTSVVLGALLVGAAVGPAGATQTDAPPEPSLTVTLAPDGDAEVTLVSTYDLDDESEQAAFDDLRSNETVRDAYAARQTARWRSLANNTSARTDREMSVDNASLSLSRTNATGVVTYSLTWAGLAAADDGLLTFDEPFASSGSLDRQLAVVFPENYQVTSVSPGPTNSSRGRLVYAAGAELDGLGITARSTAAPTGTPAPSPTATPVGTTGGSGPGVGAVGAIAALAAAGLLVGRRG</sequence>
<gene>
    <name evidence="3" type="ORF">NDI86_10475</name>
</gene>
<comment type="caution">
    <text evidence="3">The sequence shown here is derived from an EMBL/GenBank/DDBJ whole genome shotgun (WGS) entry which is preliminary data.</text>
</comment>
<organism evidence="3 4">
    <name type="scientific">Haloarcula onubensis</name>
    <dbReference type="NCBI Taxonomy" id="2950539"/>
    <lineage>
        <taxon>Archaea</taxon>
        <taxon>Methanobacteriati</taxon>
        <taxon>Methanobacteriota</taxon>
        <taxon>Stenosarchaea group</taxon>
        <taxon>Halobacteria</taxon>
        <taxon>Halobacteriales</taxon>
        <taxon>Haloarculaceae</taxon>
        <taxon>Haloarcula</taxon>
    </lineage>
</organism>
<evidence type="ECO:0000259" key="2">
    <source>
        <dbReference type="Pfam" id="PF24036"/>
    </source>
</evidence>
<feature type="domain" description="DUF7345" evidence="2">
    <location>
        <begin position="39"/>
        <end position="162"/>
    </location>
</feature>
<dbReference type="InterPro" id="IPR055769">
    <property type="entry name" value="DUF7345"/>
</dbReference>
<dbReference type="RefSeq" id="WP_310900378.1">
    <property type="nucleotide sequence ID" value="NZ_JAMQOS010000003.1"/>
</dbReference>
<evidence type="ECO:0000256" key="1">
    <source>
        <dbReference type="SAM" id="MobiDB-lite"/>
    </source>
</evidence>